<gene>
    <name evidence="3" type="ORF">HO173_009913</name>
</gene>
<evidence type="ECO:0000313" key="3">
    <source>
        <dbReference type="EMBL" id="KAF6231830.1"/>
    </source>
</evidence>
<dbReference type="PANTHER" id="PTHR42678:SF34">
    <property type="entry name" value="OS04G0183300 PROTEIN"/>
    <property type="match status" value="1"/>
</dbReference>
<feature type="chain" id="PRO_5034426094" description="Amidase domain-containing protein" evidence="1">
    <location>
        <begin position="21"/>
        <end position="619"/>
    </location>
</feature>
<evidence type="ECO:0000259" key="2">
    <source>
        <dbReference type="Pfam" id="PF01425"/>
    </source>
</evidence>
<dbReference type="RefSeq" id="XP_037161262.1">
    <property type="nucleotide sequence ID" value="XM_037311800.1"/>
</dbReference>
<dbReference type="OrthoDB" id="566138at2759"/>
<keyword evidence="4" id="KW-1185">Reference proteome</keyword>
<dbReference type="Gene3D" id="3.90.1300.10">
    <property type="entry name" value="Amidase signature (AS) domain"/>
    <property type="match status" value="1"/>
</dbReference>
<organism evidence="3 4">
    <name type="scientific">Letharia columbiana</name>
    <dbReference type="NCBI Taxonomy" id="112416"/>
    <lineage>
        <taxon>Eukaryota</taxon>
        <taxon>Fungi</taxon>
        <taxon>Dikarya</taxon>
        <taxon>Ascomycota</taxon>
        <taxon>Pezizomycotina</taxon>
        <taxon>Lecanoromycetes</taxon>
        <taxon>OSLEUM clade</taxon>
        <taxon>Lecanoromycetidae</taxon>
        <taxon>Lecanorales</taxon>
        <taxon>Lecanorineae</taxon>
        <taxon>Parmeliaceae</taxon>
        <taxon>Letharia</taxon>
    </lineage>
</organism>
<dbReference type="EMBL" id="JACCJC010000053">
    <property type="protein sequence ID" value="KAF6231830.1"/>
    <property type="molecule type" value="Genomic_DNA"/>
</dbReference>
<dbReference type="Proteomes" id="UP000578531">
    <property type="component" value="Unassembled WGS sequence"/>
</dbReference>
<dbReference type="InterPro" id="IPR036928">
    <property type="entry name" value="AS_sf"/>
</dbReference>
<sequence>MLGISLRVGWLVYVSYLVLAAGLSAAGDSVTYPCPGTTLHSVLRLDEASIEDLSALQASGLMRSVDLVHAYIQRISEVNPLLHAVSEVNPDAFFIAQNLDNERAAGRVRGPLHGIPILIKDNIATLDRMNNTGSISCPVLGKELTRKAGSFALLGASVSRESTVVTKLREAGAVMLGKATMGEWAQWRSGRASSSHGWSAYGGQCLGVYYPRQDPSGSSSGSAVAASLGLALGALATETSGSIVLPAEKSNIVGIKPTLGLTSRSMVIPISIRQDSIGPVAQSVKDAAILLSAIAGKDTNDNWTSVQPFDKVPDYVKACNYSAFKGARLGVPRNGIDHFLDNNTKPIMAAFEAALDLIRDSGASVVDEANFALFDVPAFSRNSNVIMRTDFTAGLSAYLGMLKTNPNNVKNLADIKKFTKDDSREEYPDRDTHVWDSDFDLNITNESKESYDAYQANLRMAEEQGIIGALDRFGLDALVMPTFASFHLPSIGGLPIVTVPLGFYPPDTAIAMNLKGTLVNVGPNVPFGIAFVGRQWSEETLISLAYAFEQRTMIRKKRKPYITPTFELGDSQTPLLSEDSNHTLISSEVAHAVLKRGMSNLFSTRSWSWFLLARADSSL</sequence>
<dbReference type="PANTHER" id="PTHR42678">
    <property type="entry name" value="AMIDASE"/>
    <property type="match status" value="1"/>
</dbReference>
<dbReference type="Pfam" id="PF01425">
    <property type="entry name" value="Amidase"/>
    <property type="match status" value="1"/>
</dbReference>
<evidence type="ECO:0000313" key="4">
    <source>
        <dbReference type="Proteomes" id="UP000578531"/>
    </source>
</evidence>
<dbReference type="GeneID" id="59291561"/>
<dbReference type="InterPro" id="IPR023631">
    <property type="entry name" value="Amidase_dom"/>
</dbReference>
<protein>
    <recommendedName>
        <fullName evidence="2">Amidase domain-containing protein</fullName>
    </recommendedName>
</protein>
<proteinExistence type="predicted"/>
<feature type="signal peptide" evidence="1">
    <location>
        <begin position="1"/>
        <end position="20"/>
    </location>
</feature>
<accession>A0A8H6FNM0</accession>
<evidence type="ECO:0000256" key="1">
    <source>
        <dbReference type="SAM" id="SignalP"/>
    </source>
</evidence>
<dbReference type="AlphaFoldDB" id="A0A8H6FNM0"/>
<feature type="domain" description="Amidase" evidence="2">
    <location>
        <begin position="66"/>
        <end position="541"/>
    </location>
</feature>
<dbReference type="SUPFAM" id="SSF75304">
    <property type="entry name" value="Amidase signature (AS) enzymes"/>
    <property type="match status" value="1"/>
</dbReference>
<name>A0A8H6FNM0_9LECA</name>
<keyword evidence="1" id="KW-0732">Signal</keyword>
<reference evidence="3 4" key="1">
    <citation type="journal article" date="2020" name="Genomics">
        <title>Complete, high-quality genomes from long-read metagenomic sequencing of two wolf lichen thalli reveals enigmatic genome architecture.</title>
        <authorList>
            <person name="McKenzie S.K."/>
            <person name="Walston R.F."/>
            <person name="Allen J.L."/>
        </authorList>
    </citation>
    <scope>NUCLEOTIDE SEQUENCE [LARGE SCALE GENOMIC DNA]</scope>
    <source>
        <strain evidence="3">WasteWater2</strain>
    </source>
</reference>
<comment type="caution">
    <text evidence="3">The sequence shown here is derived from an EMBL/GenBank/DDBJ whole genome shotgun (WGS) entry which is preliminary data.</text>
</comment>